<dbReference type="AlphaFoldDB" id="A0A218P0M2"/>
<keyword evidence="3" id="KW-1185">Reference proteome</keyword>
<evidence type="ECO:0000313" key="2">
    <source>
        <dbReference type="EMBL" id="ASI98471.1"/>
    </source>
</evidence>
<gene>
    <name evidence="2" type="ORF">A3L02_02255</name>
</gene>
<evidence type="ECO:0000256" key="1">
    <source>
        <dbReference type="SAM" id="Phobius"/>
    </source>
</evidence>
<dbReference type="OrthoDB" id="91995at2157"/>
<name>A0A218P0M2_THECE</name>
<feature type="transmembrane region" description="Helical" evidence="1">
    <location>
        <begin position="109"/>
        <end position="126"/>
    </location>
</feature>
<feature type="transmembrane region" description="Helical" evidence="1">
    <location>
        <begin position="6"/>
        <end position="26"/>
    </location>
</feature>
<reference evidence="2 3" key="1">
    <citation type="submission" date="2016-03" db="EMBL/GenBank/DDBJ databases">
        <title>Complete genome sequence of Thermococcus celer.</title>
        <authorList>
            <person name="Oger P.M."/>
        </authorList>
    </citation>
    <scope>NUCLEOTIDE SEQUENCE [LARGE SCALE GENOMIC DNA]</scope>
    <source>
        <strain evidence="2 3">Vu 13</strain>
    </source>
</reference>
<feature type="transmembrane region" description="Helical" evidence="1">
    <location>
        <begin position="59"/>
        <end position="79"/>
    </location>
</feature>
<feature type="transmembrane region" description="Helical" evidence="1">
    <location>
        <begin position="86"/>
        <end position="103"/>
    </location>
</feature>
<accession>A0A218P0M2</accession>
<feature type="transmembrane region" description="Helical" evidence="1">
    <location>
        <begin position="138"/>
        <end position="163"/>
    </location>
</feature>
<organism evidence="2 3">
    <name type="scientific">Thermococcus celer Vu 13 = JCM 8558</name>
    <dbReference type="NCBI Taxonomy" id="1293037"/>
    <lineage>
        <taxon>Archaea</taxon>
        <taxon>Methanobacteriati</taxon>
        <taxon>Methanobacteriota</taxon>
        <taxon>Thermococci</taxon>
        <taxon>Thermococcales</taxon>
        <taxon>Thermococcaceae</taxon>
        <taxon>Thermococcus</taxon>
    </lineage>
</organism>
<feature type="transmembrane region" description="Helical" evidence="1">
    <location>
        <begin position="33"/>
        <end position="53"/>
    </location>
</feature>
<evidence type="ECO:0000313" key="3">
    <source>
        <dbReference type="Proteomes" id="UP000197156"/>
    </source>
</evidence>
<keyword evidence="1" id="KW-0472">Membrane</keyword>
<dbReference type="GeneID" id="33323538"/>
<keyword evidence="1" id="KW-0812">Transmembrane</keyword>
<dbReference type="Proteomes" id="UP000197156">
    <property type="component" value="Chromosome"/>
</dbReference>
<dbReference type="RefSeq" id="WP_088862429.1">
    <property type="nucleotide sequence ID" value="NZ_CP014854.1"/>
</dbReference>
<proteinExistence type="predicted"/>
<keyword evidence="1" id="KW-1133">Transmembrane helix</keyword>
<sequence length="172" mass="18436">MNPRSVLTWAGVGAFVGFVVAVGMYSPTNNENFAYLIYVGMIVGALLGVRYPVNTRASAYAFPLGFAATTSLAGLWMVGDLSSSEVYAFLAVVVAMMMLVGTSGFLDMFLVPLTYFGGFTVAMLTFRGYPPLQASEGAVVSLFTIGVMGAILTFFAVFGRWAFTVARNIPRR</sequence>
<dbReference type="KEGG" id="tce:A3L02_02255"/>
<protein>
    <submittedName>
        <fullName evidence="2">Uncharacterized protein</fullName>
    </submittedName>
</protein>
<dbReference type="EMBL" id="CP014854">
    <property type="protein sequence ID" value="ASI98471.1"/>
    <property type="molecule type" value="Genomic_DNA"/>
</dbReference>